<reference evidence="2" key="1">
    <citation type="journal article" date="2023" name="Int. J. Mol. Sci.">
        <title>Metagenomics Revealed a New Genus 'Candidatus Thiocaldithrix dubininis' gen. nov., sp. nov. and a New Species 'Candidatus Thiothrix putei' sp. nov. in the Family Thiotrichaceae, Some Members of Which Have Traits of Both Na+- and H+-Motive Energetics.</title>
        <authorList>
            <person name="Ravin N.V."/>
            <person name="Muntyan M.S."/>
            <person name="Smolyakov D.D."/>
            <person name="Rudenko T.S."/>
            <person name="Beletsky A.V."/>
            <person name="Mardanov A.V."/>
            <person name="Grabovich M.Y."/>
        </authorList>
    </citation>
    <scope>NUCLEOTIDE SEQUENCE</scope>
    <source>
        <strain evidence="2">GKL-02</strain>
    </source>
</reference>
<organism evidence="2">
    <name type="scientific">Candidatus Thiothrix putei</name>
    <dbReference type="NCBI Taxonomy" id="3080811"/>
    <lineage>
        <taxon>Bacteria</taxon>
        <taxon>Pseudomonadati</taxon>
        <taxon>Pseudomonadota</taxon>
        <taxon>Gammaproteobacteria</taxon>
        <taxon>Thiotrichales</taxon>
        <taxon>Thiotrichaceae</taxon>
        <taxon>Thiothrix</taxon>
    </lineage>
</organism>
<dbReference type="NCBIfam" id="TIGR01629">
    <property type="entry name" value="rep_II_X"/>
    <property type="match status" value="1"/>
</dbReference>
<dbReference type="InterPro" id="IPR022686">
    <property type="entry name" value="G2P_N"/>
</dbReference>
<dbReference type="AlphaFoldDB" id="A0AA95HE64"/>
<dbReference type="KEGG" id="tput:QJT81_16420"/>
<dbReference type="Pfam" id="PF05144">
    <property type="entry name" value="Phage_CRI"/>
    <property type="match status" value="1"/>
</dbReference>
<gene>
    <name evidence="2" type="ORF">QJT81_16420</name>
</gene>
<reference evidence="2" key="2">
    <citation type="submission" date="2023-04" db="EMBL/GenBank/DDBJ databases">
        <authorList>
            <person name="Beletskiy A.V."/>
            <person name="Mardanov A.V."/>
            <person name="Ravin N.V."/>
        </authorList>
    </citation>
    <scope>NUCLEOTIDE SEQUENCE</scope>
    <source>
        <strain evidence="2">GKL-02</strain>
    </source>
</reference>
<name>A0AA95HE64_9GAMM</name>
<proteinExistence type="predicted"/>
<dbReference type="InterPro" id="IPR006516">
    <property type="entry name" value="G2P"/>
</dbReference>
<protein>
    <submittedName>
        <fullName evidence="2">Phage/plasmid replication protein, II/X family</fullName>
    </submittedName>
</protein>
<dbReference type="Proteomes" id="UP001301326">
    <property type="component" value="Chromosome"/>
</dbReference>
<accession>A0AA95HE64</accession>
<sequence>MNHNKDMPICPEHLSKIIKKHLLGARYYDLSSHDILSPVMIDKLHYRIPVGEHLPISSSILIEVDPDTGDIIKESCKSITLETSSSKEDALDIRSLKDADGKFTILQVRCSPNKYLFNHNLYGSSDMHFLVKQTFHKALSLLDRLELYPVELNASEILIDDVDINSMATISNPIEYLSVLETKLDTIMSITKKPNTLYVGNYKHSDYAYRIYDKFTERKSKRKLQHLSAHQIDYMEDKIRIELILHKRELDKLGLTSLQDWMPDTAITTYFNYRKKLRLMKHEEENVLLIEDWKIRNTYIAWKTGSLSIELLIPDEKTRRKYINAIKDALGVDISRPYVITDNPLTNFVLPEDLKLNGINGVDVIVASIESMQIDHAKASELILDSLF</sequence>
<evidence type="ECO:0000259" key="1">
    <source>
        <dbReference type="Pfam" id="PF05144"/>
    </source>
</evidence>
<dbReference type="GO" id="GO:0006260">
    <property type="term" value="P:DNA replication"/>
    <property type="evidence" value="ECO:0007669"/>
    <property type="project" value="InterPro"/>
</dbReference>
<dbReference type="EMBL" id="CP124756">
    <property type="protein sequence ID" value="WGZ93379.1"/>
    <property type="molecule type" value="Genomic_DNA"/>
</dbReference>
<evidence type="ECO:0000313" key="2">
    <source>
        <dbReference type="EMBL" id="WGZ93379.1"/>
    </source>
</evidence>
<feature type="domain" description="Replication-associated protein G2P N-terminal" evidence="1">
    <location>
        <begin position="40"/>
        <end position="261"/>
    </location>
</feature>